<feature type="transmembrane region" description="Helical" evidence="1">
    <location>
        <begin position="56"/>
        <end position="79"/>
    </location>
</feature>
<keyword evidence="1" id="KW-0472">Membrane</keyword>
<keyword evidence="3" id="KW-1185">Reference proteome</keyword>
<keyword evidence="1" id="KW-0812">Transmembrane</keyword>
<proteinExistence type="predicted"/>
<name>A0ABD2KFI7_9BILA</name>
<dbReference type="EMBL" id="JBICBT010000767">
    <property type="protein sequence ID" value="KAL3101702.1"/>
    <property type="molecule type" value="Genomic_DNA"/>
</dbReference>
<evidence type="ECO:0000313" key="3">
    <source>
        <dbReference type="Proteomes" id="UP001620626"/>
    </source>
</evidence>
<accession>A0ABD2KFI7</accession>
<evidence type="ECO:0000313" key="2">
    <source>
        <dbReference type="EMBL" id="KAL3101702.1"/>
    </source>
</evidence>
<reference evidence="2 3" key="1">
    <citation type="submission" date="2024-10" db="EMBL/GenBank/DDBJ databases">
        <authorList>
            <person name="Kim D."/>
        </authorList>
    </citation>
    <scope>NUCLEOTIDE SEQUENCE [LARGE SCALE GENOMIC DNA]</scope>
    <source>
        <strain evidence="2">BH-2024</strain>
    </source>
</reference>
<sequence length="123" mass="13439">MSQIVWEFKSNNLCAMPCSLPKICYTPVHFTAPDLCLNPGTNPNSFQHFVALSEHSLIICLLIIFFGGFALGLIASIFFRCMLGKSRHNPVGTTTSARKGARDRAALRSLNSISVPHLMATSV</sequence>
<gene>
    <name evidence="2" type="ORF">niasHT_028905</name>
</gene>
<dbReference type="AlphaFoldDB" id="A0ABD2KFI7"/>
<evidence type="ECO:0000256" key="1">
    <source>
        <dbReference type="SAM" id="Phobius"/>
    </source>
</evidence>
<protein>
    <submittedName>
        <fullName evidence="2">Uncharacterized protein</fullName>
    </submittedName>
</protein>
<comment type="caution">
    <text evidence="2">The sequence shown here is derived from an EMBL/GenBank/DDBJ whole genome shotgun (WGS) entry which is preliminary data.</text>
</comment>
<keyword evidence="1" id="KW-1133">Transmembrane helix</keyword>
<organism evidence="2 3">
    <name type="scientific">Heterodera trifolii</name>
    <dbReference type="NCBI Taxonomy" id="157864"/>
    <lineage>
        <taxon>Eukaryota</taxon>
        <taxon>Metazoa</taxon>
        <taxon>Ecdysozoa</taxon>
        <taxon>Nematoda</taxon>
        <taxon>Chromadorea</taxon>
        <taxon>Rhabditida</taxon>
        <taxon>Tylenchina</taxon>
        <taxon>Tylenchomorpha</taxon>
        <taxon>Tylenchoidea</taxon>
        <taxon>Heteroderidae</taxon>
        <taxon>Heteroderinae</taxon>
        <taxon>Heterodera</taxon>
    </lineage>
</organism>
<dbReference type="Proteomes" id="UP001620626">
    <property type="component" value="Unassembled WGS sequence"/>
</dbReference>